<feature type="compositionally biased region" description="Polar residues" evidence="1">
    <location>
        <begin position="46"/>
        <end position="56"/>
    </location>
</feature>
<reference evidence="3 4" key="1">
    <citation type="journal article" date="2019" name="Sci. Rep.">
        <title>Orb-weaving spider Araneus ventricosus genome elucidates the spidroin gene catalogue.</title>
        <authorList>
            <person name="Kono N."/>
            <person name="Nakamura H."/>
            <person name="Ohtoshi R."/>
            <person name="Moran D.A.P."/>
            <person name="Shinohara A."/>
            <person name="Yoshida Y."/>
            <person name="Fujiwara M."/>
            <person name="Mori M."/>
            <person name="Tomita M."/>
            <person name="Arakawa K."/>
        </authorList>
    </citation>
    <scope>NUCLEOTIDE SEQUENCE [LARGE SCALE GENOMIC DNA]</scope>
</reference>
<comment type="caution">
    <text evidence="3">The sequence shown here is derived from an EMBL/GenBank/DDBJ whole genome shotgun (WGS) entry which is preliminary data.</text>
</comment>
<evidence type="ECO:0000313" key="4">
    <source>
        <dbReference type="Proteomes" id="UP000499080"/>
    </source>
</evidence>
<evidence type="ECO:0000313" key="3">
    <source>
        <dbReference type="EMBL" id="GBL69824.1"/>
    </source>
</evidence>
<keyword evidence="2" id="KW-0812">Transmembrane</keyword>
<keyword evidence="2" id="KW-1133">Transmembrane helix</keyword>
<feature type="compositionally biased region" description="Low complexity" evidence="1">
    <location>
        <begin position="31"/>
        <end position="45"/>
    </location>
</feature>
<name>A0A4Y1ZWW1_ARAVE</name>
<dbReference type="AlphaFoldDB" id="A0A4Y1ZWW1"/>
<protein>
    <submittedName>
        <fullName evidence="3">Uncharacterized protein</fullName>
    </submittedName>
</protein>
<feature type="transmembrane region" description="Helical" evidence="2">
    <location>
        <begin position="95"/>
        <end position="117"/>
    </location>
</feature>
<sequence>MKVYLEQFRRTQSTGTIALIQIKNANRQQPSNNNSNSTFGFSNTNRQQITNNDSSRTFNSAQLTGFPLALQTKLQTPSSHSEDVPPFSFLRLYTLVRMVVASHGIIQCILYVSPLLIEKSRK</sequence>
<accession>A0A4Y1ZWW1</accession>
<dbReference type="Proteomes" id="UP000499080">
    <property type="component" value="Unassembled WGS sequence"/>
</dbReference>
<organism evidence="3 4">
    <name type="scientific">Araneus ventricosus</name>
    <name type="common">Orbweaver spider</name>
    <name type="synonym">Epeira ventricosa</name>
    <dbReference type="NCBI Taxonomy" id="182803"/>
    <lineage>
        <taxon>Eukaryota</taxon>
        <taxon>Metazoa</taxon>
        <taxon>Ecdysozoa</taxon>
        <taxon>Arthropoda</taxon>
        <taxon>Chelicerata</taxon>
        <taxon>Arachnida</taxon>
        <taxon>Araneae</taxon>
        <taxon>Araneomorphae</taxon>
        <taxon>Entelegynae</taxon>
        <taxon>Araneoidea</taxon>
        <taxon>Araneidae</taxon>
        <taxon>Araneus</taxon>
    </lineage>
</organism>
<dbReference type="EMBL" id="BGPR01078312">
    <property type="protein sequence ID" value="GBL69824.1"/>
    <property type="molecule type" value="Genomic_DNA"/>
</dbReference>
<proteinExistence type="predicted"/>
<evidence type="ECO:0000256" key="2">
    <source>
        <dbReference type="SAM" id="Phobius"/>
    </source>
</evidence>
<gene>
    <name evidence="3" type="ORF">AVEN_163753_1</name>
</gene>
<evidence type="ECO:0000256" key="1">
    <source>
        <dbReference type="SAM" id="MobiDB-lite"/>
    </source>
</evidence>
<keyword evidence="2" id="KW-0472">Membrane</keyword>
<keyword evidence="4" id="KW-1185">Reference proteome</keyword>
<feature type="region of interest" description="Disordered" evidence="1">
    <location>
        <begin position="25"/>
        <end position="56"/>
    </location>
</feature>